<name>A0A1M6PRE3_9BACT</name>
<dbReference type="InterPro" id="IPR011944">
    <property type="entry name" value="Steroid_delta5-4_isomerase"/>
</dbReference>
<dbReference type="EMBL" id="FQYR01000005">
    <property type="protein sequence ID" value="SHK10513.1"/>
    <property type="molecule type" value="Genomic_DNA"/>
</dbReference>
<evidence type="ECO:0000259" key="2">
    <source>
        <dbReference type="Pfam" id="PF14534"/>
    </source>
</evidence>
<feature type="signal peptide" evidence="1">
    <location>
        <begin position="1"/>
        <end position="35"/>
    </location>
</feature>
<dbReference type="STRING" id="1123071.SAMN02745181_3271"/>
<feature type="domain" description="DUF4440" evidence="2">
    <location>
        <begin position="46"/>
        <end position="150"/>
    </location>
</feature>
<proteinExistence type="predicted"/>
<keyword evidence="1" id="KW-0732">Signal</keyword>
<organism evidence="3 4">
    <name type="scientific">Rubritalea squalenifaciens DSM 18772</name>
    <dbReference type="NCBI Taxonomy" id="1123071"/>
    <lineage>
        <taxon>Bacteria</taxon>
        <taxon>Pseudomonadati</taxon>
        <taxon>Verrucomicrobiota</taxon>
        <taxon>Verrucomicrobiia</taxon>
        <taxon>Verrucomicrobiales</taxon>
        <taxon>Rubritaleaceae</taxon>
        <taxon>Rubritalea</taxon>
    </lineage>
</organism>
<dbReference type="InParanoid" id="A0A1M6PRE3"/>
<accession>A0A1M6PRE3</accession>
<dbReference type="Pfam" id="PF14534">
    <property type="entry name" value="DUF4440"/>
    <property type="match status" value="1"/>
</dbReference>
<gene>
    <name evidence="3" type="ORF">SAMN02745181_3271</name>
</gene>
<feature type="chain" id="PRO_5013133342" description="DUF4440 domain-containing protein" evidence="1">
    <location>
        <begin position="36"/>
        <end position="316"/>
    </location>
</feature>
<evidence type="ECO:0000313" key="4">
    <source>
        <dbReference type="Proteomes" id="UP000184510"/>
    </source>
</evidence>
<dbReference type="SUPFAM" id="SSF54427">
    <property type="entry name" value="NTF2-like"/>
    <property type="match status" value="1"/>
</dbReference>
<dbReference type="AlphaFoldDB" id="A0A1M6PRE3"/>
<reference evidence="3 4" key="1">
    <citation type="submission" date="2016-11" db="EMBL/GenBank/DDBJ databases">
        <authorList>
            <person name="Jaros S."/>
            <person name="Januszkiewicz K."/>
            <person name="Wedrychowicz H."/>
        </authorList>
    </citation>
    <scope>NUCLEOTIDE SEQUENCE [LARGE SCALE GENOMIC DNA]</scope>
    <source>
        <strain evidence="3 4">DSM 18772</strain>
    </source>
</reference>
<dbReference type="Proteomes" id="UP000184510">
    <property type="component" value="Unassembled WGS sequence"/>
</dbReference>
<evidence type="ECO:0000256" key="1">
    <source>
        <dbReference type="SAM" id="SignalP"/>
    </source>
</evidence>
<keyword evidence="4" id="KW-1185">Reference proteome</keyword>
<dbReference type="InterPro" id="IPR032710">
    <property type="entry name" value="NTF2-like_dom_sf"/>
</dbReference>
<dbReference type="NCBIfam" id="TIGR02246">
    <property type="entry name" value="SgcJ/EcaC family oxidoreductase"/>
    <property type="match status" value="1"/>
</dbReference>
<dbReference type="OrthoDB" id="263788at2"/>
<dbReference type="InterPro" id="IPR027843">
    <property type="entry name" value="DUF4440"/>
</dbReference>
<sequence length="316" mass="34899">MKNSLLGSCCASVLSCGRHLLLVSLFALTSSLSPAQQDSAAELAAKCIQKYTDVWHKHDPAVIAAMYTEDARFENEHGEVIQGREAIQKVIADSVAGDQGAELVVHIESARSLGKDVLLVRGTTSVTKDESVSESEFSATMLKTGEQWLIADVIERALVEVTEAESQLANLAALVGTWRPVSDSSQFETQVTMSLNGRFLTRKTKSLDEANPFTSVEIIGYDPVNNHLKSWFFDSEGGFGEGFWREDEDKWVVHRDVTMPDGGKFSSEYRLSWEDMDHLIVETVSKSLNGQVLPNTKAFKMMRAGSENDDLKLSEE</sequence>
<protein>
    <recommendedName>
        <fullName evidence="2">DUF4440 domain-containing protein</fullName>
    </recommendedName>
</protein>
<dbReference type="RefSeq" id="WP_159435006.1">
    <property type="nucleotide sequence ID" value="NZ_FQYR01000005.1"/>
</dbReference>
<dbReference type="PROSITE" id="PS51257">
    <property type="entry name" value="PROKAR_LIPOPROTEIN"/>
    <property type="match status" value="1"/>
</dbReference>
<evidence type="ECO:0000313" key="3">
    <source>
        <dbReference type="EMBL" id="SHK10513.1"/>
    </source>
</evidence>
<dbReference type="Gene3D" id="3.10.450.50">
    <property type="match status" value="1"/>
</dbReference>